<dbReference type="InterPro" id="IPR036880">
    <property type="entry name" value="Kunitz_BPTI_sf"/>
</dbReference>
<dbReference type="AlphaFoldDB" id="A0A9J6G4M1"/>
<gene>
    <name evidence="1" type="ORF">HPB48_001928</name>
</gene>
<proteinExistence type="predicted"/>
<dbReference type="VEuPathDB" id="VectorBase:HLOH_056030"/>
<dbReference type="SUPFAM" id="SSF57362">
    <property type="entry name" value="BPTI-like"/>
    <property type="match status" value="1"/>
</dbReference>
<reference evidence="1 2" key="1">
    <citation type="journal article" date="2020" name="Cell">
        <title>Large-Scale Comparative Analyses of Tick Genomes Elucidate Their Genetic Diversity and Vector Capacities.</title>
        <authorList>
            <consortium name="Tick Genome and Microbiome Consortium (TIGMIC)"/>
            <person name="Jia N."/>
            <person name="Wang J."/>
            <person name="Shi W."/>
            <person name="Du L."/>
            <person name="Sun Y."/>
            <person name="Zhan W."/>
            <person name="Jiang J.F."/>
            <person name="Wang Q."/>
            <person name="Zhang B."/>
            <person name="Ji P."/>
            <person name="Bell-Sakyi L."/>
            <person name="Cui X.M."/>
            <person name="Yuan T.T."/>
            <person name="Jiang B.G."/>
            <person name="Yang W.F."/>
            <person name="Lam T.T."/>
            <person name="Chang Q.C."/>
            <person name="Ding S.J."/>
            <person name="Wang X.J."/>
            <person name="Zhu J.G."/>
            <person name="Ruan X.D."/>
            <person name="Zhao L."/>
            <person name="Wei J.T."/>
            <person name="Ye R.Z."/>
            <person name="Que T.C."/>
            <person name="Du C.H."/>
            <person name="Zhou Y.H."/>
            <person name="Cheng J.X."/>
            <person name="Dai P.F."/>
            <person name="Guo W.B."/>
            <person name="Han X.H."/>
            <person name="Huang E.J."/>
            <person name="Li L.F."/>
            <person name="Wei W."/>
            <person name="Gao Y.C."/>
            <person name="Liu J.Z."/>
            <person name="Shao H.Z."/>
            <person name="Wang X."/>
            <person name="Wang C.C."/>
            <person name="Yang T.C."/>
            <person name="Huo Q.B."/>
            <person name="Li W."/>
            <person name="Chen H.Y."/>
            <person name="Chen S.E."/>
            <person name="Zhou L.G."/>
            <person name="Ni X.B."/>
            <person name="Tian J.H."/>
            <person name="Sheng Y."/>
            <person name="Liu T."/>
            <person name="Pan Y.S."/>
            <person name="Xia L.Y."/>
            <person name="Li J."/>
            <person name="Zhao F."/>
            <person name="Cao W.C."/>
        </authorList>
    </citation>
    <scope>NUCLEOTIDE SEQUENCE [LARGE SCALE GENOMIC DNA]</scope>
    <source>
        <strain evidence="1">HaeL-2018</strain>
    </source>
</reference>
<evidence type="ECO:0000313" key="1">
    <source>
        <dbReference type="EMBL" id="KAH9370051.1"/>
    </source>
</evidence>
<name>A0A9J6G4M1_HAELO</name>
<dbReference type="Gene3D" id="4.10.410.10">
    <property type="entry name" value="Pancreatic trypsin inhibitor Kunitz domain"/>
    <property type="match status" value="1"/>
</dbReference>
<protein>
    <submittedName>
        <fullName evidence="1">Uncharacterized protein</fullName>
    </submittedName>
</protein>
<comment type="caution">
    <text evidence="1">The sequence shown here is derived from an EMBL/GenBank/DDBJ whole genome shotgun (WGS) entry which is preliminary data.</text>
</comment>
<dbReference type="OMA" id="CESWRNA"/>
<dbReference type="Proteomes" id="UP000821853">
    <property type="component" value="Chromosome 3"/>
</dbReference>
<accession>A0A9J6G4M1</accession>
<evidence type="ECO:0000313" key="2">
    <source>
        <dbReference type="Proteomes" id="UP000821853"/>
    </source>
</evidence>
<dbReference type="OrthoDB" id="6488258at2759"/>
<dbReference type="GO" id="GO:0004867">
    <property type="term" value="F:serine-type endopeptidase inhibitor activity"/>
    <property type="evidence" value="ECO:0007669"/>
    <property type="project" value="InterPro"/>
</dbReference>
<sequence>MCESWRNAHSTPAIPSACESGECASLPPPLATQDRDARCLQAPRMTPCSGPASRRPAFLFDGHRCVPPSSVPPPGCLDGRNRFRSLGHCRSACQGPDARAECGEPAQLVACSREHVKRRWFYPVNGSCVEWAFPEGNCVSEAVGLFQRMGQCVHDCLEHDVAAPACGEAPVAQRCGDYQARDSTNAQPLVQ</sequence>
<dbReference type="EMBL" id="JABSTR010000005">
    <property type="protein sequence ID" value="KAH9370051.1"/>
    <property type="molecule type" value="Genomic_DNA"/>
</dbReference>
<organism evidence="1 2">
    <name type="scientific">Haemaphysalis longicornis</name>
    <name type="common">Bush tick</name>
    <dbReference type="NCBI Taxonomy" id="44386"/>
    <lineage>
        <taxon>Eukaryota</taxon>
        <taxon>Metazoa</taxon>
        <taxon>Ecdysozoa</taxon>
        <taxon>Arthropoda</taxon>
        <taxon>Chelicerata</taxon>
        <taxon>Arachnida</taxon>
        <taxon>Acari</taxon>
        <taxon>Parasitiformes</taxon>
        <taxon>Ixodida</taxon>
        <taxon>Ixodoidea</taxon>
        <taxon>Ixodidae</taxon>
        <taxon>Haemaphysalinae</taxon>
        <taxon>Haemaphysalis</taxon>
    </lineage>
</organism>
<keyword evidence="2" id="KW-1185">Reference proteome</keyword>